<dbReference type="GO" id="GO:0008762">
    <property type="term" value="F:UDP-N-acetylmuramate dehydrogenase activity"/>
    <property type="evidence" value="ECO:0007669"/>
    <property type="project" value="UniProtKB-UniRule"/>
</dbReference>
<dbReference type="Gene3D" id="3.30.465.10">
    <property type="match status" value="1"/>
</dbReference>
<dbReference type="GO" id="GO:0051301">
    <property type="term" value="P:cell division"/>
    <property type="evidence" value="ECO:0007669"/>
    <property type="project" value="UniProtKB-KW"/>
</dbReference>
<dbReference type="GO" id="GO:0071555">
    <property type="term" value="P:cell wall organization"/>
    <property type="evidence" value="ECO:0007669"/>
    <property type="project" value="UniProtKB-KW"/>
</dbReference>
<keyword evidence="12 16" id="KW-0560">Oxidoreductase</keyword>
<keyword evidence="10 16" id="KW-0133">Cell shape</keyword>
<dbReference type="NCBIfam" id="TIGR00179">
    <property type="entry name" value="murB"/>
    <property type="match status" value="1"/>
</dbReference>
<dbReference type="PANTHER" id="PTHR21071:SF4">
    <property type="entry name" value="UDP-N-ACETYLENOLPYRUVOYLGLUCOSAMINE REDUCTASE"/>
    <property type="match status" value="1"/>
</dbReference>
<keyword evidence="13 16" id="KW-0131">Cell cycle</keyword>
<keyword evidence="8 16" id="KW-0274">FAD</keyword>
<evidence type="ECO:0000256" key="5">
    <source>
        <dbReference type="ARBA" id="ARBA00022490"/>
    </source>
</evidence>
<dbReference type="InterPro" id="IPR016169">
    <property type="entry name" value="FAD-bd_PCMH_sub2"/>
</dbReference>
<dbReference type="GO" id="GO:0071949">
    <property type="term" value="F:FAD binding"/>
    <property type="evidence" value="ECO:0007669"/>
    <property type="project" value="InterPro"/>
</dbReference>
<evidence type="ECO:0000256" key="1">
    <source>
        <dbReference type="ARBA" id="ARBA00001974"/>
    </source>
</evidence>
<evidence type="ECO:0000256" key="9">
    <source>
        <dbReference type="ARBA" id="ARBA00022857"/>
    </source>
</evidence>
<comment type="catalytic activity">
    <reaction evidence="15 16">
        <text>UDP-N-acetyl-alpha-D-muramate + NADP(+) = UDP-N-acetyl-3-O-(1-carboxyvinyl)-alpha-D-glucosamine + NADPH + H(+)</text>
        <dbReference type="Rhea" id="RHEA:12248"/>
        <dbReference type="ChEBI" id="CHEBI:15378"/>
        <dbReference type="ChEBI" id="CHEBI:57783"/>
        <dbReference type="ChEBI" id="CHEBI:58349"/>
        <dbReference type="ChEBI" id="CHEBI:68483"/>
        <dbReference type="ChEBI" id="CHEBI:70757"/>
        <dbReference type="EC" id="1.3.1.98"/>
    </reaction>
</comment>
<comment type="pathway">
    <text evidence="4 16">Cell wall biogenesis; peptidoglycan biosynthesis.</text>
</comment>
<dbReference type="InterPro" id="IPR016166">
    <property type="entry name" value="FAD-bd_PCMH"/>
</dbReference>
<comment type="similarity">
    <text evidence="16">Belongs to the MurB family.</text>
</comment>
<comment type="subcellular location">
    <subcellularLocation>
        <location evidence="3 16">Cytoplasm</location>
    </subcellularLocation>
</comment>
<comment type="caution">
    <text evidence="18">The sequence shown here is derived from an EMBL/GenBank/DDBJ whole genome shotgun (WGS) entry which is preliminary data.</text>
</comment>
<dbReference type="GO" id="GO:0008360">
    <property type="term" value="P:regulation of cell shape"/>
    <property type="evidence" value="ECO:0007669"/>
    <property type="project" value="UniProtKB-KW"/>
</dbReference>
<evidence type="ECO:0000256" key="6">
    <source>
        <dbReference type="ARBA" id="ARBA00022618"/>
    </source>
</evidence>
<dbReference type="EC" id="1.3.1.98" evidence="16"/>
<evidence type="ECO:0000256" key="14">
    <source>
        <dbReference type="ARBA" id="ARBA00023316"/>
    </source>
</evidence>
<dbReference type="EMBL" id="JAHJDP010000092">
    <property type="protein sequence ID" value="MBU2692443.1"/>
    <property type="molecule type" value="Genomic_DNA"/>
</dbReference>
<evidence type="ECO:0000256" key="2">
    <source>
        <dbReference type="ARBA" id="ARBA00003921"/>
    </source>
</evidence>
<evidence type="ECO:0000256" key="10">
    <source>
        <dbReference type="ARBA" id="ARBA00022960"/>
    </source>
</evidence>
<comment type="caution">
    <text evidence="16">Lacks conserved residue(s) required for the propagation of feature annotation.</text>
</comment>
<keyword evidence="5 16" id="KW-0963">Cytoplasm</keyword>
<dbReference type="InterPro" id="IPR003170">
    <property type="entry name" value="MurB"/>
</dbReference>
<evidence type="ECO:0000256" key="15">
    <source>
        <dbReference type="ARBA" id="ARBA00048914"/>
    </source>
</evidence>
<dbReference type="Gene3D" id="3.90.78.10">
    <property type="entry name" value="UDP-N-acetylenolpyruvoylglucosamine reductase, C-terminal domain"/>
    <property type="match status" value="1"/>
</dbReference>
<dbReference type="InterPro" id="IPR006094">
    <property type="entry name" value="Oxid_FAD_bind_N"/>
</dbReference>
<dbReference type="GO" id="GO:0009252">
    <property type="term" value="P:peptidoglycan biosynthetic process"/>
    <property type="evidence" value="ECO:0007669"/>
    <property type="project" value="UniProtKB-UniRule"/>
</dbReference>
<keyword evidence="11 16" id="KW-0573">Peptidoglycan synthesis</keyword>
<dbReference type="HAMAP" id="MF_00037">
    <property type="entry name" value="MurB"/>
    <property type="match status" value="1"/>
</dbReference>
<dbReference type="Proteomes" id="UP000777784">
    <property type="component" value="Unassembled WGS sequence"/>
</dbReference>
<keyword evidence="14 16" id="KW-0961">Cell wall biogenesis/degradation</keyword>
<evidence type="ECO:0000313" key="18">
    <source>
        <dbReference type="EMBL" id="MBU2692443.1"/>
    </source>
</evidence>
<feature type="active site" evidence="16">
    <location>
        <position position="174"/>
    </location>
</feature>
<evidence type="ECO:0000256" key="4">
    <source>
        <dbReference type="ARBA" id="ARBA00004752"/>
    </source>
</evidence>
<accession>A0A948RZD6</accession>
<dbReference type="InterPro" id="IPR016167">
    <property type="entry name" value="FAD-bd_PCMH_sub1"/>
</dbReference>
<comment type="function">
    <text evidence="2 16">Cell wall formation.</text>
</comment>
<dbReference type="Gene3D" id="3.30.43.10">
    <property type="entry name" value="Uridine Diphospho-n-acetylenolpyruvylglucosamine Reductase, domain 2"/>
    <property type="match status" value="1"/>
</dbReference>
<dbReference type="Pfam" id="PF02873">
    <property type="entry name" value="MurB_C"/>
    <property type="match status" value="1"/>
</dbReference>
<keyword evidence="6 16" id="KW-0132">Cell division</keyword>
<evidence type="ECO:0000256" key="13">
    <source>
        <dbReference type="ARBA" id="ARBA00023306"/>
    </source>
</evidence>
<protein>
    <recommendedName>
        <fullName evidence="16">UDP-N-acetylenolpyruvoylglucosamine reductase</fullName>
        <ecNumber evidence="16">1.3.1.98</ecNumber>
    </recommendedName>
    <alternativeName>
        <fullName evidence="16">UDP-N-acetylmuramate dehydrogenase</fullName>
    </alternativeName>
</protein>
<dbReference type="PANTHER" id="PTHR21071">
    <property type="entry name" value="UDP-N-ACETYLENOLPYRUVOYLGLUCOSAMINE REDUCTASE"/>
    <property type="match status" value="1"/>
</dbReference>
<evidence type="ECO:0000256" key="12">
    <source>
        <dbReference type="ARBA" id="ARBA00023002"/>
    </source>
</evidence>
<sequence>MTQIEKEIPSHWRKDVSLASFTSWRIGGPALYFAEPPDPSSLASDLRAGFDLQLPVFFIGGGSNILISDRGFPGLVVRYRDRSIRLHVEEDGRSARLRAGANAALAGTARAMAYRGWAGLEWAEGIPGTIGGAIVGNAGAFGGDISQVLLRLEILEKASKIIQWDPDRLSYGYRTSALKENPSGDVLVLTGEFLLQSENPTELRRRMVHFSHKRRRSTPAKASCGSVFKNPPGEAAGRLIESSGLKGKICGNMMVSDIHANYIVNQGDGKAVEALSLIR</sequence>
<dbReference type="GO" id="GO:0005829">
    <property type="term" value="C:cytosol"/>
    <property type="evidence" value="ECO:0007669"/>
    <property type="project" value="TreeGrafter"/>
</dbReference>
<organism evidence="18 19">
    <name type="scientific">Eiseniibacteriota bacterium</name>
    <dbReference type="NCBI Taxonomy" id="2212470"/>
    <lineage>
        <taxon>Bacteria</taxon>
        <taxon>Candidatus Eiseniibacteriota</taxon>
    </lineage>
</organism>
<keyword evidence="9 16" id="KW-0521">NADP</keyword>
<dbReference type="PROSITE" id="PS51387">
    <property type="entry name" value="FAD_PCMH"/>
    <property type="match status" value="1"/>
</dbReference>
<dbReference type="Pfam" id="PF01565">
    <property type="entry name" value="FAD_binding_4"/>
    <property type="match status" value="1"/>
</dbReference>
<feature type="domain" description="FAD-binding PCMH-type" evidence="17">
    <location>
        <begin position="25"/>
        <end position="214"/>
    </location>
</feature>
<dbReference type="InterPro" id="IPR036318">
    <property type="entry name" value="FAD-bd_PCMH-like_sf"/>
</dbReference>
<evidence type="ECO:0000256" key="7">
    <source>
        <dbReference type="ARBA" id="ARBA00022630"/>
    </source>
</evidence>
<evidence type="ECO:0000259" key="17">
    <source>
        <dbReference type="PROSITE" id="PS51387"/>
    </source>
</evidence>
<name>A0A948RZD6_UNCEI</name>
<evidence type="ECO:0000313" key="19">
    <source>
        <dbReference type="Proteomes" id="UP000777784"/>
    </source>
</evidence>
<feature type="active site" description="Proton donor" evidence="16">
    <location>
        <position position="226"/>
    </location>
</feature>
<dbReference type="SUPFAM" id="SSF56176">
    <property type="entry name" value="FAD-binding/transporter-associated domain-like"/>
    <property type="match status" value="1"/>
</dbReference>
<dbReference type="SUPFAM" id="SSF56194">
    <property type="entry name" value="Uridine diphospho-N-Acetylenolpyruvylglucosamine reductase, MurB, C-terminal domain"/>
    <property type="match status" value="1"/>
</dbReference>
<evidence type="ECO:0000256" key="3">
    <source>
        <dbReference type="ARBA" id="ARBA00004496"/>
    </source>
</evidence>
<dbReference type="AlphaFoldDB" id="A0A948RZD6"/>
<evidence type="ECO:0000256" key="8">
    <source>
        <dbReference type="ARBA" id="ARBA00022827"/>
    </source>
</evidence>
<keyword evidence="7 16" id="KW-0285">Flavoprotein</keyword>
<gene>
    <name evidence="16 18" type="primary">murB</name>
    <name evidence="18" type="ORF">KJ970_16080</name>
</gene>
<evidence type="ECO:0000256" key="16">
    <source>
        <dbReference type="HAMAP-Rule" id="MF_00037"/>
    </source>
</evidence>
<comment type="cofactor">
    <cofactor evidence="1 16">
        <name>FAD</name>
        <dbReference type="ChEBI" id="CHEBI:57692"/>
    </cofactor>
</comment>
<proteinExistence type="inferred from homology"/>
<evidence type="ECO:0000256" key="11">
    <source>
        <dbReference type="ARBA" id="ARBA00022984"/>
    </source>
</evidence>
<reference evidence="18" key="1">
    <citation type="submission" date="2021-05" db="EMBL/GenBank/DDBJ databases">
        <title>Energy efficiency and biological interactions define the core microbiome of deep oligotrophic groundwater.</title>
        <authorList>
            <person name="Mehrshad M."/>
            <person name="Lopez-Fernandez M."/>
            <person name="Bell E."/>
            <person name="Bernier-Latmani R."/>
            <person name="Bertilsson S."/>
            <person name="Dopson M."/>
        </authorList>
    </citation>
    <scope>NUCLEOTIDE SEQUENCE</scope>
    <source>
        <strain evidence="18">Modern_marine.mb.64</strain>
    </source>
</reference>
<dbReference type="InterPro" id="IPR036635">
    <property type="entry name" value="MurB_C_sf"/>
</dbReference>
<dbReference type="InterPro" id="IPR011601">
    <property type="entry name" value="MurB_C"/>
</dbReference>